<dbReference type="EMBL" id="JATAAI010000039">
    <property type="protein sequence ID" value="KAK1734464.1"/>
    <property type="molecule type" value="Genomic_DNA"/>
</dbReference>
<feature type="region of interest" description="Disordered" evidence="7">
    <location>
        <begin position="168"/>
        <end position="194"/>
    </location>
</feature>
<reference evidence="8" key="1">
    <citation type="submission" date="2023-06" db="EMBL/GenBank/DDBJ databases">
        <title>Survivors Of The Sea: Transcriptome response of Skeletonema marinoi to long-term dormancy.</title>
        <authorList>
            <person name="Pinder M.I.M."/>
            <person name="Kourtchenko O."/>
            <person name="Robertson E.K."/>
            <person name="Larsson T."/>
            <person name="Maumus F."/>
            <person name="Osuna-Cruz C.M."/>
            <person name="Vancaester E."/>
            <person name="Stenow R."/>
            <person name="Vandepoele K."/>
            <person name="Ploug H."/>
            <person name="Bruchert V."/>
            <person name="Godhe A."/>
            <person name="Topel M."/>
        </authorList>
    </citation>
    <scope>NUCLEOTIDE SEQUENCE</scope>
    <source>
        <strain evidence="8">R05AC</strain>
    </source>
</reference>
<organism evidence="8 9">
    <name type="scientific">Skeletonema marinoi</name>
    <dbReference type="NCBI Taxonomy" id="267567"/>
    <lineage>
        <taxon>Eukaryota</taxon>
        <taxon>Sar</taxon>
        <taxon>Stramenopiles</taxon>
        <taxon>Ochrophyta</taxon>
        <taxon>Bacillariophyta</taxon>
        <taxon>Coscinodiscophyceae</taxon>
        <taxon>Thalassiosirophycidae</taxon>
        <taxon>Thalassiosirales</taxon>
        <taxon>Skeletonemataceae</taxon>
        <taxon>Skeletonema</taxon>
        <taxon>Skeletonema marinoi-dohrnii complex</taxon>
    </lineage>
</organism>
<comment type="caution">
    <text evidence="8">The sequence shown here is derived from an EMBL/GenBank/DDBJ whole genome shotgun (WGS) entry which is preliminary data.</text>
</comment>
<evidence type="ECO:0000256" key="5">
    <source>
        <dbReference type="ARBA" id="ARBA00022691"/>
    </source>
</evidence>
<comment type="catalytic activity">
    <reaction evidence="1">
        <text>guanosine(46) in tRNA + S-adenosyl-L-methionine = N(7)-methylguanosine(46) in tRNA + S-adenosyl-L-homocysteine</text>
        <dbReference type="Rhea" id="RHEA:42708"/>
        <dbReference type="Rhea" id="RHEA-COMP:10188"/>
        <dbReference type="Rhea" id="RHEA-COMP:10189"/>
        <dbReference type="ChEBI" id="CHEBI:57856"/>
        <dbReference type="ChEBI" id="CHEBI:59789"/>
        <dbReference type="ChEBI" id="CHEBI:74269"/>
        <dbReference type="ChEBI" id="CHEBI:74480"/>
        <dbReference type="EC" id="2.1.1.33"/>
    </reaction>
</comment>
<dbReference type="SUPFAM" id="SSF53335">
    <property type="entry name" value="S-adenosyl-L-methionine-dependent methyltransferases"/>
    <property type="match status" value="1"/>
</dbReference>
<dbReference type="InterPro" id="IPR003358">
    <property type="entry name" value="tRNA_(Gua-N-7)_MeTrfase_Trmb"/>
</dbReference>
<dbReference type="PANTHER" id="PTHR23417:SF14">
    <property type="entry name" value="PENTACOTRIPEPTIDE-REPEAT REGION OF PRORP DOMAIN-CONTAINING PROTEIN"/>
    <property type="match status" value="1"/>
</dbReference>
<evidence type="ECO:0000313" key="9">
    <source>
        <dbReference type="Proteomes" id="UP001224775"/>
    </source>
</evidence>
<keyword evidence="5" id="KW-0949">S-adenosyl-L-methionine</keyword>
<feature type="compositionally biased region" description="Basic residues" evidence="7">
    <location>
        <begin position="840"/>
        <end position="849"/>
    </location>
</feature>
<dbReference type="PROSITE" id="PS51625">
    <property type="entry name" value="SAM_MT_TRMB"/>
    <property type="match status" value="1"/>
</dbReference>
<evidence type="ECO:0000256" key="1">
    <source>
        <dbReference type="ARBA" id="ARBA00000142"/>
    </source>
</evidence>
<dbReference type="Gene3D" id="3.40.50.150">
    <property type="entry name" value="Vaccinia Virus protein VP39"/>
    <property type="match status" value="1"/>
</dbReference>
<feature type="compositionally biased region" description="Basic and acidic residues" evidence="7">
    <location>
        <begin position="400"/>
        <end position="430"/>
    </location>
</feature>
<protein>
    <recommendedName>
        <fullName evidence="2">tRNA (guanine(46)-N(7))-methyltransferase</fullName>
        <ecNumber evidence="2">2.1.1.33</ecNumber>
    </recommendedName>
</protein>
<dbReference type="InterPro" id="IPR002885">
    <property type="entry name" value="PPR_rpt"/>
</dbReference>
<name>A0AAD8XVQ1_9STRA</name>
<sequence length="901" mass="99750">MMDGSTTKKHKQKRQKRSNNSKSSHQQPKQSSPKISPIEKQEIHQRKLDLSQQLRALSSQKRLTECLQLYSSPSHDELRDAHHGSIVVDCCARCGDVIEAEGVVIGMLQGGAARQQQESNAYFWNESSVGNHYKRVPIQAWTALLKAYVHSGEMSKADSLFEYLMTSSSASSGGLGKKRKQNDDKHDNRNSPNVRTFNTLLRGCMWTAASITDDCGDEEGRKDALGKNVDHNKKKADKKNKQQHQQPPSSTSLTLVGGVPTAQRAWSLCSSSSSGGDKKSMIQFDTSSYEYFVTILSQSLRCEDALSYLDRMKRDFAIIDNAASLDVDPSIVESMIVCLVAISRGYVMLGNFDQGQKCANEALLVMERLQSSLHSSGGDASNSSFGSASTKKVVTGGKRAWNEGKGGGDADNDGKPDGRREESNKLFRSHRLSELRSEAMTLKNACGSSNHPEESIVTHDAKYFARLMMTRLFYFSGGGTTQTTTAGNDVKFVKKDDNSSTYQRWIHSLWHSFGLRETTQRAVDKDGDLQNIFTLKKKKKTSKQLPDLLSAELCDSLRQQLVGANCNLLSDDGCLNFDTIFQSKGKGEALPLHIELGSGSGDWCVTQSKLNPNENYVTVELRADRVAQTFFKCITQNTWKNMCCVGSDCGSFLRDRVSSSQCRTIFVNHPEPPTQTYDSESSEEPAHMLNSDNLRLAANCLEGGGKGRLVIVTDNLIYARFLCRTITRVMADGSLVGLHPSEARDLRTVDSFYVGNSSSKLWLYEGKPSSSIGHFDANQRGKGHGYEMEKKGTSYFDRLWRTGAGKHADVKKRYIVAVCTSGGEMGSFSGDVAAQSSTKTRNKSIHGRKRTENNISSGKQKDKKPKKRSAEAQKRRNERRLLKKEQAEKGEHNSSSAINCV</sequence>
<dbReference type="AlphaFoldDB" id="A0AAD8XVQ1"/>
<feature type="compositionally biased region" description="Basic residues" evidence="7">
    <location>
        <begin position="7"/>
        <end position="19"/>
    </location>
</feature>
<evidence type="ECO:0000256" key="7">
    <source>
        <dbReference type="SAM" id="MobiDB-lite"/>
    </source>
</evidence>
<dbReference type="InterPro" id="IPR011990">
    <property type="entry name" value="TPR-like_helical_dom_sf"/>
</dbReference>
<dbReference type="Proteomes" id="UP001224775">
    <property type="component" value="Unassembled WGS sequence"/>
</dbReference>
<feature type="region of interest" description="Disordered" evidence="7">
    <location>
        <begin position="396"/>
        <end position="430"/>
    </location>
</feature>
<dbReference type="EC" id="2.1.1.33" evidence="2"/>
<evidence type="ECO:0000256" key="4">
    <source>
        <dbReference type="ARBA" id="ARBA00022679"/>
    </source>
</evidence>
<evidence type="ECO:0000256" key="2">
    <source>
        <dbReference type="ARBA" id="ARBA00011977"/>
    </source>
</evidence>
<keyword evidence="9" id="KW-1185">Reference proteome</keyword>
<accession>A0AAD8XVQ1</accession>
<evidence type="ECO:0000256" key="6">
    <source>
        <dbReference type="ARBA" id="ARBA00022694"/>
    </source>
</evidence>
<dbReference type="GO" id="GO:0043527">
    <property type="term" value="C:tRNA methyltransferase complex"/>
    <property type="evidence" value="ECO:0007669"/>
    <property type="project" value="TreeGrafter"/>
</dbReference>
<proteinExistence type="predicted"/>
<gene>
    <name evidence="8" type="ORF">QTG54_014971</name>
</gene>
<feature type="region of interest" description="Disordered" evidence="7">
    <location>
        <begin position="217"/>
        <end position="256"/>
    </location>
</feature>
<evidence type="ECO:0000256" key="3">
    <source>
        <dbReference type="ARBA" id="ARBA00022603"/>
    </source>
</evidence>
<dbReference type="PANTHER" id="PTHR23417">
    <property type="entry name" value="3-DEOXY-D-MANNO-OCTULOSONIC-ACID TRANSFERASE/TRNA GUANINE-N 7 - -METHYLTRANSFERASE"/>
    <property type="match status" value="1"/>
</dbReference>
<keyword evidence="6" id="KW-0819">tRNA processing</keyword>
<evidence type="ECO:0000313" key="8">
    <source>
        <dbReference type="EMBL" id="KAK1734464.1"/>
    </source>
</evidence>
<feature type="region of interest" description="Disordered" evidence="7">
    <location>
        <begin position="1"/>
        <end position="46"/>
    </location>
</feature>
<feature type="region of interest" description="Disordered" evidence="7">
    <location>
        <begin position="828"/>
        <end position="901"/>
    </location>
</feature>
<dbReference type="Pfam" id="PF01535">
    <property type="entry name" value="PPR"/>
    <property type="match status" value="2"/>
</dbReference>
<dbReference type="GO" id="GO:0008176">
    <property type="term" value="F:tRNA (guanine(46)-N7)-methyltransferase activity"/>
    <property type="evidence" value="ECO:0007669"/>
    <property type="project" value="UniProtKB-EC"/>
</dbReference>
<feature type="compositionally biased region" description="Basic and acidic residues" evidence="7">
    <location>
        <begin position="868"/>
        <end position="892"/>
    </location>
</feature>
<keyword evidence="4" id="KW-0808">Transferase</keyword>
<keyword evidence="3" id="KW-0489">Methyltransferase</keyword>
<dbReference type="Pfam" id="PF02390">
    <property type="entry name" value="Methyltransf_4"/>
    <property type="match status" value="1"/>
</dbReference>
<dbReference type="Gene3D" id="1.25.40.10">
    <property type="entry name" value="Tetratricopeptide repeat domain"/>
    <property type="match status" value="1"/>
</dbReference>
<dbReference type="InterPro" id="IPR029063">
    <property type="entry name" value="SAM-dependent_MTases_sf"/>
</dbReference>
<feature type="compositionally biased region" description="Basic residues" evidence="7">
    <location>
        <begin position="232"/>
        <end position="242"/>
    </location>
</feature>
<feature type="compositionally biased region" description="Basic and acidic residues" evidence="7">
    <location>
        <begin position="218"/>
        <end position="231"/>
    </location>
</feature>
<feature type="compositionally biased region" description="Basic and acidic residues" evidence="7">
    <location>
        <begin position="37"/>
        <end position="46"/>
    </location>
</feature>
<feature type="compositionally biased region" description="Low complexity" evidence="7">
    <location>
        <begin position="20"/>
        <end position="36"/>
    </location>
</feature>